<gene>
    <name evidence="1" type="ORF">M9Y10_028425</name>
</gene>
<reference evidence="1 2" key="1">
    <citation type="submission" date="2024-04" db="EMBL/GenBank/DDBJ databases">
        <title>Tritrichomonas musculus Genome.</title>
        <authorList>
            <person name="Alves-Ferreira E."/>
            <person name="Grigg M."/>
            <person name="Lorenzi H."/>
            <person name="Galac M."/>
        </authorList>
    </citation>
    <scope>NUCLEOTIDE SEQUENCE [LARGE SCALE GENOMIC DNA]</scope>
    <source>
        <strain evidence="1 2">EAF2021</strain>
    </source>
</reference>
<dbReference type="Gene3D" id="1.25.10.10">
    <property type="entry name" value="Leucine-rich Repeat Variant"/>
    <property type="match status" value="1"/>
</dbReference>
<comment type="caution">
    <text evidence="1">The sequence shown here is derived from an EMBL/GenBank/DDBJ whole genome shotgun (WGS) entry which is preliminary data.</text>
</comment>
<evidence type="ECO:0008006" key="3">
    <source>
        <dbReference type="Google" id="ProtNLM"/>
    </source>
</evidence>
<dbReference type="SUPFAM" id="SSF48371">
    <property type="entry name" value="ARM repeat"/>
    <property type="match status" value="1"/>
</dbReference>
<sequence length="1188" mass="134334">MDIQNFHSLLEAINSSAVKEAEAEFNNLIQNDPALLLQLLVNSIQTFQDKTVNFAITLLGRTATLIGPNLINIGNDEFHNSFQSSLLSLIQSHINDFNLVPSLSNAISTFAAIYQLQQRWPTFCVSLLQFIYQPDQGLVTPSPNSPLSSFIATEIIYHCINNDIIELNQEIIQYIITVIQAVFQNVSTVESHQLVSTVKLALYSYLKVQIDELSALSMPIVKIIPTLPPNSIDDYLRAISLFSDLNTTFFAPAIGDLMNTLLQILNESQDINLSRNISCINILTQVICNDKYFETIEPKSFDFYQMFLMILSRSPFNLDPEEGLDRSNIMMVTEDAIESLSNYFAEANTDLHSNVWDLFNECLSNNDINHVIANLIGFSKAVSGCASIFSTAIINEAGDDVDLKSNPDFLNVYKTTILNEDPKMRCIGIESLTTVMRSFGEYLRNFGGNEIIPIIAEAISKEPLQIILTELLKSLKIYLTCFCDYTPMCPAIMNLLGARFPQMNEKQQIRAMKCYYQISIIMNNEFVQFMPPIFAFMQQLLSNYRVEDDFPVNLFFTCMKLAPMFTCIPDEEFLSLSQSILRFVSSITDFSIFSSKQMDSMNEAICAILKRNPQQFLPYAAKIVNMIFDMAMKDIEFESIPANSNDINYSDETIAVFNEKTNTINIYSNSSINSLCETIFTLNDLLTKVNEIIKLNGFAQNIINAIRKTFIQGYISKRILTQTFSLVYSFFLAAKKNGMLQLLFTAEQPAAGQPQVGKPVASQIYLQQITVTKQIIDSVKDFQGFIESEKFLKNLLKSFIYFCKAFQKVQDESQNQMFIEILNNTILLLVGVYQKSLFIRLNTVRVALYSDEMLDTASIDKIVGSFFGAIFLLMSPLISPGILQFLCTTFDIQSQQQKENNNNGIFISTIVFDFWRFYVLLCPGCSREQGIQIISLIRDLIANNALELSVGQYALSTMMKSVVGITRKPANGNVTNNSYGYDELLESTLQFLANFFEPNQKSHITLYGSYANKEILIMAQKLVENQFDPSSCLQVLINLMPIDCILDDFTYSDYDGDDILLDDLLSTMNMRCAEDLIKLTQNPNIQILHSFPALCTMIAMAVLLHKNIKSTYKVMKNHISIPLYLPALSNRCSTYKQMMTTLSSFVASVMNNQETGMQIMASIDQIYSNNHFVENISKLIKLLLASQK</sequence>
<protein>
    <recommendedName>
        <fullName evidence="3">Importin N-terminal domain-containing protein</fullName>
    </recommendedName>
</protein>
<dbReference type="InterPro" id="IPR011989">
    <property type="entry name" value="ARM-like"/>
</dbReference>
<dbReference type="InterPro" id="IPR016024">
    <property type="entry name" value="ARM-type_fold"/>
</dbReference>
<organism evidence="1 2">
    <name type="scientific">Tritrichomonas musculus</name>
    <dbReference type="NCBI Taxonomy" id="1915356"/>
    <lineage>
        <taxon>Eukaryota</taxon>
        <taxon>Metamonada</taxon>
        <taxon>Parabasalia</taxon>
        <taxon>Tritrichomonadida</taxon>
        <taxon>Tritrichomonadidae</taxon>
        <taxon>Tritrichomonas</taxon>
    </lineage>
</organism>
<name>A0ABR2KJ83_9EUKA</name>
<evidence type="ECO:0000313" key="1">
    <source>
        <dbReference type="EMBL" id="KAK8891218.1"/>
    </source>
</evidence>
<accession>A0ABR2KJ83</accession>
<keyword evidence="2" id="KW-1185">Reference proteome</keyword>
<dbReference type="EMBL" id="JAPFFF010000004">
    <property type="protein sequence ID" value="KAK8891218.1"/>
    <property type="molecule type" value="Genomic_DNA"/>
</dbReference>
<dbReference type="Proteomes" id="UP001470230">
    <property type="component" value="Unassembled WGS sequence"/>
</dbReference>
<evidence type="ECO:0000313" key="2">
    <source>
        <dbReference type="Proteomes" id="UP001470230"/>
    </source>
</evidence>
<proteinExistence type="predicted"/>